<proteinExistence type="predicted"/>
<organism evidence="1 2">
    <name type="scientific">Allomyces macrogynus (strain ATCC 38327)</name>
    <name type="common">Allomyces javanicus var. macrogynus</name>
    <dbReference type="NCBI Taxonomy" id="578462"/>
    <lineage>
        <taxon>Eukaryota</taxon>
        <taxon>Fungi</taxon>
        <taxon>Fungi incertae sedis</taxon>
        <taxon>Blastocladiomycota</taxon>
        <taxon>Blastocladiomycetes</taxon>
        <taxon>Blastocladiales</taxon>
        <taxon>Blastocladiaceae</taxon>
        <taxon>Allomyces</taxon>
    </lineage>
</organism>
<dbReference type="Proteomes" id="UP000054350">
    <property type="component" value="Unassembled WGS sequence"/>
</dbReference>
<dbReference type="AlphaFoldDB" id="A0A0L0SH26"/>
<dbReference type="VEuPathDB" id="FungiDB:AMAG_18776"/>
<protein>
    <submittedName>
        <fullName evidence="1">Uncharacterized protein</fullName>
    </submittedName>
</protein>
<reference evidence="1 2" key="1">
    <citation type="submission" date="2009-11" db="EMBL/GenBank/DDBJ databases">
        <title>Annotation of Allomyces macrogynus ATCC 38327.</title>
        <authorList>
            <consortium name="The Broad Institute Genome Sequencing Platform"/>
            <person name="Russ C."/>
            <person name="Cuomo C."/>
            <person name="Burger G."/>
            <person name="Gray M.W."/>
            <person name="Holland P.W.H."/>
            <person name="King N."/>
            <person name="Lang F.B.F."/>
            <person name="Roger A.J."/>
            <person name="Ruiz-Trillo I."/>
            <person name="Young S.K."/>
            <person name="Zeng Q."/>
            <person name="Gargeya S."/>
            <person name="Fitzgerald M."/>
            <person name="Haas B."/>
            <person name="Abouelleil A."/>
            <person name="Alvarado L."/>
            <person name="Arachchi H.M."/>
            <person name="Berlin A."/>
            <person name="Chapman S.B."/>
            <person name="Gearin G."/>
            <person name="Goldberg J."/>
            <person name="Griggs A."/>
            <person name="Gujja S."/>
            <person name="Hansen M."/>
            <person name="Heiman D."/>
            <person name="Howarth C."/>
            <person name="Larimer J."/>
            <person name="Lui A."/>
            <person name="MacDonald P.J.P."/>
            <person name="McCowen C."/>
            <person name="Montmayeur A."/>
            <person name="Murphy C."/>
            <person name="Neiman D."/>
            <person name="Pearson M."/>
            <person name="Priest M."/>
            <person name="Roberts A."/>
            <person name="Saif S."/>
            <person name="Shea T."/>
            <person name="Sisk P."/>
            <person name="Stolte C."/>
            <person name="Sykes S."/>
            <person name="Wortman J."/>
            <person name="Nusbaum C."/>
            <person name="Birren B."/>
        </authorList>
    </citation>
    <scope>NUCLEOTIDE SEQUENCE [LARGE SCALE GENOMIC DNA]</scope>
    <source>
        <strain evidence="1 2">ATCC 38327</strain>
    </source>
</reference>
<gene>
    <name evidence="1" type="ORF">AMAG_18776</name>
</gene>
<dbReference type="EMBL" id="GG745339">
    <property type="protein sequence ID" value="KNE61813.1"/>
    <property type="molecule type" value="Genomic_DNA"/>
</dbReference>
<accession>A0A0L0SH26</accession>
<reference evidence="2" key="2">
    <citation type="submission" date="2009-11" db="EMBL/GenBank/DDBJ databases">
        <title>The Genome Sequence of Allomyces macrogynus strain ATCC 38327.</title>
        <authorList>
            <consortium name="The Broad Institute Genome Sequencing Platform"/>
            <person name="Russ C."/>
            <person name="Cuomo C."/>
            <person name="Shea T."/>
            <person name="Young S.K."/>
            <person name="Zeng Q."/>
            <person name="Koehrsen M."/>
            <person name="Haas B."/>
            <person name="Borodovsky M."/>
            <person name="Guigo R."/>
            <person name="Alvarado L."/>
            <person name="Berlin A."/>
            <person name="Borenstein D."/>
            <person name="Chen Z."/>
            <person name="Engels R."/>
            <person name="Freedman E."/>
            <person name="Gellesch M."/>
            <person name="Goldberg J."/>
            <person name="Griggs A."/>
            <person name="Gujja S."/>
            <person name="Heiman D."/>
            <person name="Hepburn T."/>
            <person name="Howarth C."/>
            <person name="Jen D."/>
            <person name="Larson L."/>
            <person name="Lewis B."/>
            <person name="Mehta T."/>
            <person name="Park D."/>
            <person name="Pearson M."/>
            <person name="Roberts A."/>
            <person name="Saif S."/>
            <person name="Shenoy N."/>
            <person name="Sisk P."/>
            <person name="Stolte C."/>
            <person name="Sykes S."/>
            <person name="Walk T."/>
            <person name="White J."/>
            <person name="Yandava C."/>
            <person name="Burger G."/>
            <person name="Gray M.W."/>
            <person name="Holland P.W.H."/>
            <person name="King N."/>
            <person name="Lang F.B.F."/>
            <person name="Roger A.J."/>
            <person name="Ruiz-Trillo I."/>
            <person name="Lander E."/>
            <person name="Nusbaum C."/>
        </authorList>
    </citation>
    <scope>NUCLEOTIDE SEQUENCE [LARGE SCALE GENOMIC DNA]</scope>
    <source>
        <strain evidence="2">ATCC 38327</strain>
    </source>
</reference>
<evidence type="ECO:0000313" key="2">
    <source>
        <dbReference type="Proteomes" id="UP000054350"/>
    </source>
</evidence>
<evidence type="ECO:0000313" key="1">
    <source>
        <dbReference type="EMBL" id="KNE61813.1"/>
    </source>
</evidence>
<keyword evidence="2" id="KW-1185">Reference proteome</keyword>
<name>A0A0L0SH26_ALLM3</name>
<sequence length="142" mass="15455">MSATLLIRDPKQHNTHADLHPHTHLQIIFLALQVPLHAPSAAGPPPTVRICEPVLLTTPNEVARVHHVLGAIPLDPAQGPANVPPTVHQILPTLRTLPGVINMLVRTTGSTAQSVPVTDEWFMKLKECGLDYAWFGAVSLWD</sequence>